<protein>
    <recommendedName>
        <fullName evidence="2">non-specific serine/threonine protein kinase</fullName>
        <ecNumber evidence="2">2.7.11.1</ecNumber>
    </recommendedName>
</protein>
<evidence type="ECO:0000256" key="4">
    <source>
        <dbReference type="ARBA" id="ARBA00022741"/>
    </source>
</evidence>
<dbReference type="PROSITE" id="PS00108">
    <property type="entry name" value="PROTEIN_KINASE_ST"/>
    <property type="match status" value="1"/>
</dbReference>
<evidence type="ECO:0000313" key="11">
    <source>
        <dbReference type="EMBL" id="QGN14020.1"/>
    </source>
</evidence>
<feature type="domain" description="Protein kinase" evidence="10">
    <location>
        <begin position="10"/>
        <end position="307"/>
    </location>
</feature>
<evidence type="ECO:0000256" key="1">
    <source>
        <dbReference type="ARBA" id="ARBA00010886"/>
    </source>
</evidence>
<dbReference type="Gene3D" id="1.10.510.10">
    <property type="entry name" value="Transferase(Phosphotransferase) domain 1"/>
    <property type="match status" value="1"/>
</dbReference>
<dbReference type="InterPro" id="IPR017441">
    <property type="entry name" value="Protein_kinase_ATP_BS"/>
</dbReference>
<evidence type="ECO:0000256" key="5">
    <source>
        <dbReference type="ARBA" id="ARBA00022777"/>
    </source>
</evidence>
<dbReference type="SMART" id="SM00220">
    <property type="entry name" value="S_TKc"/>
    <property type="match status" value="1"/>
</dbReference>
<evidence type="ECO:0000313" key="12">
    <source>
        <dbReference type="Proteomes" id="UP000422736"/>
    </source>
</evidence>
<dbReference type="InterPro" id="IPR008271">
    <property type="entry name" value="Ser/Thr_kinase_AS"/>
</dbReference>
<sequence length="403" mass="46804">MNRNERQPSYRLLEEIGRGSFGSVRKVVRETDNKVLVRKEIRYGHMNSKERQQLIAECSILSQLKHDNIVEFFHWDHDATSNTLFLYMEYCSKGDLSQMIKYYKRQRKYVPESNVWRIMVQILMALFKCHYGRDLPKLQTVHDEIEEPSKSKGNVVIHRDLKPGNVFLTGYDDEFNQNASNVDYGKVIIKLGDFGLAKSLQSSIEFATTYVGTPYYMSPEVLRDQPYSPLSDIWSLGCILYEICALHVPFQAKTYTELQSKIKSGLYEPLPQFYSSSLKEMISKCIQVDFTRRPSTWTLLNDIQCRITRKALDLEKFERHLLNYEHELTQIGEMLEQHATEMKRDFNTAVEQRVREILNGNTKTNSSPGPGGAPMITGAGHVNMNMPMRTPFRNPANINRNYR</sequence>
<proteinExistence type="inferred from homology"/>
<evidence type="ECO:0000256" key="9">
    <source>
        <dbReference type="SAM" id="MobiDB-lite"/>
    </source>
</evidence>
<dbReference type="Pfam" id="PF00069">
    <property type="entry name" value="Pkinase"/>
    <property type="match status" value="1"/>
</dbReference>
<feature type="compositionally biased region" description="Polar residues" evidence="9">
    <location>
        <begin position="359"/>
        <end position="368"/>
    </location>
</feature>
<reference evidence="11 12" key="1">
    <citation type="submission" date="2016-03" db="EMBL/GenBank/DDBJ databases">
        <title>How can Kluyveromyces marxianus grow so fast - potential evolutionary course in Saccharomyces Complex revealed by comparative genomics.</title>
        <authorList>
            <person name="Mo W."/>
            <person name="Lu W."/>
            <person name="Yang X."/>
            <person name="Qi J."/>
            <person name="Lv H."/>
        </authorList>
    </citation>
    <scope>NUCLEOTIDE SEQUENCE [LARGE SCALE GENOMIC DNA]</scope>
    <source>
        <strain evidence="11 12">FIM1</strain>
    </source>
</reference>
<keyword evidence="8" id="KW-0723">Serine/threonine-protein kinase</keyword>
<feature type="binding site" evidence="7">
    <location>
        <position position="39"/>
    </location>
    <ligand>
        <name>ATP</name>
        <dbReference type="ChEBI" id="CHEBI:30616"/>
    </ligand>
</feature>
<name>A0ABX6ERC9_KLUMA</name>
<keyword evidence="12" id="KW-1185">Reference proteome</keyword>
<comment type="similarity">
    <text evidence="1">Belongs to the protein kinase superfamily. NEK Ser/Thr protein kinase family. NIMA subfamily.</text>
</comment>
<evidence type="ECO:0000256" key="2">
    <source>
        <dbReference type="ARBA" id="ARBA00012513"/>
    </source>
</evidence>
<keyword evidence="6 7" id="KW-0067">ATP-binding</keyword>
<evidence type="ECO:0000256" key="6">
    <source>
        <dbReference type="ARBA" id="ARBA00022840"/>
    </source>
</evidence>
<dbReference type="PROSITE" id="PS00107">
    <property type="entry name" value="PROTEIN_KINASE_ATP"/>
    <property type="match status" value="1"/>
</dbReference>
<dbReference type="InterPro" id="IPR011009">
    <property type="entry name" value="Kinase-like_dom_sf"/>
</dbReference>
<organism evidence="11 12">
    <name type="scientific">Kluyveromyces marxianus</name>
    <name type="common">Yeast</name>
    <name type="synonym">Candida kefyr</name>
    <dbReference type="NCBI Taxonomy" id="4911"/>
    <lineage>
        <taxon>Eukaryota</taxon>
        <taxon>Fungi</taxon>
        <taxon>Dikarya</taxon>
        <taxon>Ascomycota</taxon>
        <taxon>Saccharomycotina</taxon>
        <taxon>Saccharomycetes</taxon>
        <taxon>Saccharomycetales</taxon>
        <taxon>Saccharomycetaceae</taxon>
        <taxon>Kluyveromyces</taxon>
    </lineage>
</organism>
<dbReference type="PANTHER" id="PTHR43671">
    <property type="entry name" value="SERINE/THREONINE-PROTEIN KINASE NEK"/>
    <property type="match status" value="1"/>
</dbReference>
<keyword evidence="5 11" id="KW-0418">Kinase</keyword>
<gene>
    <name evidence="11" type="primary">KIN3</name>
    <name evidence="11" type="ORF">FIM1_671</name>
</gene>
<evidence type="ECO:0000256" key="3">
    <source>
        <dbReference type="ARBA" id="ARBA00022679"/>
    </source>
</evidence>
<dbReference type="InterPro" id="IPR000719">
    <property type="entry name" value="Prot_kinase_dom"/>
</dbReference>
<dbReference type="InterPro" id="IPR050660">
    <property type="entry name" value="NEK_Ser/Thr_kinase"/>
</dbReference>
<dbReference type="PANTHER" id="PTHR43671:SF13">
    <property type="entry name" value="SERINE_THREONINE-PROTEIN KINASE NEK2"/>
    <property type="match status" value="1"/>
</dbReference>
<keyword evidence="3" id="KW-0808">Transferase</keyword>
<keyword evidence="4 7" id="KW-0547">Nucleotide-binding</keyword>
<dbReference type="SUPFAM" id="SSF56112">
    <property type="entry name" value="Protein kinase-like (PK-like)"/>
    <property type="match status" value="1"/>
</dbReference>
<dbReference type="EMBL" id="CP015054">
    <property type="protein sequence ID" value="QGN14020.1"/>
    <property type="molecule type" value="Genomic_DNA"/>
</dbReference>
<dbReference type="GO" id="GO:0016301">
    <property type="term" value="F:kinase activity"/>
    <property type="evidence" value="ECO:0007669"/>
    <property type="project" value="UniProtKB-KW"/>
</dbReference>
<dbReference type="Gene3D" id="3.30.200.20">
    <property type="entry name" value="Phosphorylase Kinase, domain 1"/>
    <property type="match status" value="1"/>
</dbReference>
<evidence type="ECO:0000259" key="10">
    <source>
        <dbReference type="PROSITE" id="PS50011"/>
    </source>
</evidence>
<evidence type="ECO:0000256" key="8">
    <source>
        <dbReference type="RuleBase" id="RU000304"/>
    </source>
</evidence>
<dbReference type="CDD" id="cd08217">
    <property type="entry name" value="STKc_Nek2"/>
    <property type="match status" value="1"/>
</dbReference>
<dbReference type="PROSITE" id="PS50011">
    <property type="entry name" value="PROTEIN_KINASE_DOM"/>
    <property type="match status" value="1"/>
</dbReference>
<dbReference type="Proteomes" id="UP000422736">
    <property type="component" value="Chromosome 1"/>
</dbReference>
<feature type="region of interest" description="Disordered" evidence="9">
    <location>
        <begin position="359"/>
        <end position="379"/>
    </location>
</feature>
<accession>A0ABX6ERC9</accession>
<evidence type="ECO:0000256" key="7">
    <source>
        <dbReference type="PROSITE-ProRule" id="PRU10141"/>
    </source>
</evidence>
<dbReference type="EC" id="2.7.11.1" evidence="2"/>